<keyword evidence="7" id="KW-0966">Cell projection</keyword>
<feature type="region of interest" description="Disordered" evidence="2">
    <location>
        <begin position="1059"/>
        <end position="1090"/>
    </location>
</feature>
<feature type="domain" description="CFAP74 second Ig-like" evidence="3">
    <location>
        <begin position="525"/>
        <end position="730"/>
    </location>
</feature>
<dbReference type="PANTHER" id="PTHR22538">
    <property type="entry name" value="CILIA- AND FLAGELLA-ASSOCIATED PROTEIN 74"/>
    <property type="match status" value="1"/>
</dbReference>
<evidence type="ECO:0000256" key="1">
    <source>
        <dbReference type="SAM" id="Coils"/>
    </source>
</evidence>
<feature type="compositionally biased region" description="Basic and acidic residues" evidence="2">
    <location>
        <begin position="23"/>
        <end position="36"/>
    </location>
</feature>
<feature type="compositionally biased region" description="Basic and acidic residues" evidence="2">
    <location>
        <begin position="1060"/>
        <end position="1073"/>
    </location>
</feature>
<dbReference type="Proteomes" id="UP001652627">
    <property type="component" value="Chromosome 26"/>
</dbReference>
<dbReference type="Gene3D" id="2.60.40.10">
    <property type="entry name" value="Immunoglobulins"/>
    <property type="match status" value="5"/>
</dbReference>
<feature type="compositionally biased region" description="Low complexity" evidence="2">
    <location>
        <begin position="631"/>
        <end position="641"/>
    </location>
</feature>
<dbReference type="Pfam" id="PF24770">
    <property type="entry name" value="Ig-CFAP74_2"/>
    <property type="match status" value="1"/>
</dbReference>
<dbReference type="InterPro" id="IPR013783">
    <property type="entry name" value="Ig-like_fold"/>
</dbReference>
<dbReference type="Pfam" id="PF24778">
    <property type="entry name" value="Ig-CFAP74_3rd"/>
    <property type="match status" value="1"/>
</dbReference>
<feature type="domain" description="CFAP74 third Ig-like" evidence="4">
    <location>
        <begin position="732"/>
        <end position="844"/>
    </location>
</feature>
<feature type="compositionally biased region" description="Low complexity" evidence="2">
    <location>
        <begin position="1075"/>
        <end position="1086"/>
    </location>
</feature>
<dbReference type="GeneID" id="106485717"/>
<accession>A0ABM4FQS0</accession>
<dbReference type="InterPro" id="IPR056306">
    <property type="entry name" value="Ig-CFAP74_2nd"/>
</dbReference>
<dbReference type="PANTHER" id="PTHR22538:SF0">
    <property type="entry name" value="CILIA- AND FLAGELLA-ASSOCIATED PROTEIN 74"/>
    <property type="match status" value="1"/>
</dbReference>
<keyword evidence="6" id="KW-1185">Reference proteome</keyword>
<feature type="coiled-coil region" evidence="1">
    <location>
        <begin position="66"/>
        <end position="140"/>
    </location>
</feature>
<dbReference type="InterPro" id="IPR056310">
    <property type="entry name" value="Ig-CFAP74_4th"/>
</dbReference>
<dbReference type="InterPro" id="IPR056307">
    <property type="entry name" value="Ig-CFAP74_3rd"/>
</dbReference>
<feature type="compositionally biased region" description="Acidic residues" evidence="2">
    <location>
        <begin position="1"/>
        <end position="10"/>
    </location>
</feature>
<evidence type="ECO:0000313" key="7">
    <source>
        <dbReference type="RefSeq" id="XP_067167289.1"/>
    </source>
</evidence>
<dbReference type="Pfam" id="PF24798">
    <property type="entry name" value="Ig-CFAP74_4th"/>
    <property type="match status" value="1"/>
</dbReference>
<dbReference type="Pfam" id="PF24771">
    <property type="entry name" value="Ig_CFAP74_1st"/>
    <property type="match status" value="1"/>
</dbReference>
<keyword evidence="1" id="KW-0175">Coiled coil</keyword>
<evidence type="ECO:0000259" key="4">
    <source>
        <dbReference type="Pfam" id="PF24778"/>
    </source>
</evidence>
<keyword evidence="7" id="KW-0969">Cilium</keyword>
<protein>
    <submittedName>
        <fullName evidence="7">Cilia- and flagella-associated protein 74 isoform X1</fullName>
    </submittedName>
</protein>
<sequence>MEDAEFSDSSEEQKTTLLLFLGQEEKEDKAEHKLEESGDGGKMGNKDLSEGVGDESDSSMYEMWQIEAEQGKSENFHEQLEKDEEELEMQYQKQAELRIWREKIAALQAEQNQQAREKKEEEAQKEYEEKRKEMLEDVQRNHGRAVQLLRKTMTRIHEKNAEEELKTQEHMERRMQAVLSLKNSITSNRENLRTLQVGKKARAFEAKKQEMKMREAVLGGGGNVAKEIFLHKQLLEYEKEKQAFGEQQKSRRIEIVARILQENVYFHKQKNSQSCTKAVKRDGKLQNSLLWRIKTWQYIEKTCKHSAAAIPQSWYSPSICSAADKRTTSAQEFPGKVCHDVFCESEEDDEKERDKPQAEPEFPGLWNQECDLHKIPKEETEPKLLATRIVKKEIFKKKVGELQTGIVHKQIVSGRGCEGCPFYSKPNVIHFKDFDVGKIYKKKIVLTNASYRVNFCRLAGISEWLKDFISIHFDPPGQMSAGMSCEVGVTFKPMINETLEGEITFMAQTGSFSVPLKCTTKKCTLALDKELIDFGTHVVGERISRTVTLTNCGALGTRFKVQMSAGDRSISSTIAKSSPGRMISRQFSDSVPEEKVSNSPVKSVFEKKDQTCHDHSEEMTHCVTQVEKQTETSLSGSSTEELSQDALNSKSDLEADNAKNLVEPSPEETSTEIMLGKVTEGEIGPFNSVKLQIIFIPAVPGDVQAEFVIMFDDSPCKPLCFSAVGVSIDVPVWVPNPNVDLKICMYDRLYQDCIVIQSRAKAALRLKFEVCKELSKHMELLPKTGYIQAQSSFNVQLKFLPRHSLPEDAGSYFDEETRVLEVPMTILIADKTKPVNFTVHAIVTTSDLEISPAEINFGYCTIYEAVQTNVTLTNKSILPQEFGFVGLPEFVEIQPNDGLGILLPLESLTLDIIFKANKAKEYNFELTCKSEINRQFKLSCKAVGVHPPLELSHSLVQFAATALNGVSTATLNVINSHVSVNHFTHAVPRIGNGEIAHVGPTSFEFHVPEDCPVTITPSVGTVLPGKKSLIQVSFRPTLSDQLIREEAIRLGRAAVTRAEIQTKKKDEKRETKKLSISSIRQQSSRQLARERGSKYLTSVYSSEQPKSEEKKPNSEAYKAAQAFLIRNFRGRFEKYIIPCFVASGDTDGKKSSEDLSCSPYNTLYLELHCPAVAPSVVVTSDNGKNTVNFGDVAIGHRRIKQITIQNISPEQLELGFSILNPSGPFLLVRPIGMLQPGENKTLIISFCPNENKWFFETLDIWTVKTNLTLSIIGCGVMPSIVCSVEEVLNMGYVIAKEKVTSTFKIQNTSTLNLRYSIQLDSLSSTRDKDQQRLPSFMTSSLQRTDFVGTQNYNGLSVFSVYPIEGEIVAGKSQDFIVTFGPDHESLYYSDRLKVVLFGKEIAHVIHLKGAARYHLMFVEGGIPLDVPTESLAVTLPISSQEAAKGELQEPVKSILLILEYIEGESSVVPAMTELKVGAIRTAQFSSKKNVEFSFDNLPLLQQKGFTIESTKGTVDRGQVKCISVSWVPPADFHADSPQIVTTLLTLKGDIKESYQIFFMAKVASACTPTKQGKEVTWKGR</sequence>
<gene>
    <name evidence="7" type="primary">CFAP74</name>
</gene>
<feature type="region of interest" description="Disordered" evidence="2">
    <location>
        <begin position="571"/>
        <end position="602"/>
    </location>
</feature>
<keyword evidence="7" id="KW-0282">Flagellum</keyword>
<proteinExistence type="predicted"/>
<feature type="region of interest" description="Disordered" evidence="2">
    <location>
        <begin position="627"/>
        <end position="671"/>
    </location>
</feature>
<feature type="domain" description="CFAP74 fourth Ig-like" evidence="5">
    <location>
        <begin position="850"/>
        <end position="944"/>
    </location>
</feature>
<feature type="region of interest" description="Disordered" evidence="2">
    <location>
        <begin position="1"/>
        <end position="57"/>
    </location>
</feature>
<organism evidence="6 7">
    <name type="scientific">Apteryx mantelli</name>
    <name type="common">North Island brown kiwi</name>
    <dbReference type="NCBI Taxonomy" id="2696672"/>
    <lineage>
        <taxon>Eukaryota</taxon>
        <taxon>Metazoa</taxon>
        <taxon>Chordata</taxon>
        <taxon>Craniata</taxon>
        <taxon>Vertebrata</taxon>
        <taxon>Euteleostomi</taxon>
        <taxon>Archelosauria</taxon>
        <taxon>Archosauria</taxon>
        <taxon>Dinosauria</taxon>
        <taxon>Saurischia</taxon>
        <taxon>Theropoda</taxon>
        <taxon>Coelurosauria</taxon>
        <taxon>Aves</taxon>
        <taxon>Palaeognathae</taxon>
        <taxon>Apterygiformes</taxon>
        <taxon>Apterygidae</taxon>
        <taxon>Apteryx</taxon>
    </lineage>
</organism>
<evidence type="ECO:0000256" key="2">
    <source>
        <dbReference type="SAM" id="MobiDB-lite"/>
    </source>
</evidence>
<evidence type="ECO:0000313" key="6">
    <source>
        <dbReference type="Proteomes" id="UP001652627"/>
    </source>
</evidence>
<reference evidence="7" key="1">
    <citation type="submission" date="2025-08" db="UniProtKB">
        <authorList>
            <consortium name="RefSeq"/>
        </authorList>
    </citation>
    <scope>IDENTIFICATION</scope>
    <source>
        <tissue evidence="7">Blood</tissue>
    </source>
</reference>
<evidence type="ECO:0000259" key="5">
    <source>
        <dbReference type="Pfam" id="PF24798"/>
    </source>
</evidence>
<evidence type="ECO:0000259" key="3">
    <source>
        <dbReference type="Pfam" id="PF24770"/>
    </source>
</evidence>
<name>A0ABM4FQS0_9AVES</name>
<dbReference type="RefSeq" id="XP_067167289.1">
    <property type="nucleotide sequence ID" value="XM_067311188.1"/>
</dbReference>